<keyword evidence="3" id="KW-1185">Reference proteome</keyword>
<name>M7N1F0_9BACT</name>
<accession>M7N1F0</accession>
<sequence length="163" mass="18611">MQLLPYKEETIILPYSALEAYRRLKALTKPVNEGLHYSPAEDRAFLFNGLLKKEGFRISRKLVRPENFLPLLVGHIEATSVGCLVFVRYRLFFATTLYLVFWTVVCVLMSLFFLLHQEAWGYAALAFGIGCAQYVIAVKNFALQVRRSRAVLDQAFFSNPLPG</sequence>
<dbReference type="STRING" id="1279009.ADICEAN_02381"/>
<reference evidence="2 3" key="1">
    <citation type="journal article" date="2013" name="Genome Announc.">
        <title>Draft Genome Sequence of Cesiribacter andamanensis Strain AMV16T, Isolated from a Soil Sample from a Mud Volcano in the Andaman Islands, India.</title>
        <authorList>
            <person name="Shivaji S."/>
            <person name="Ara S."/>
            <person name="Begum Z."/>
            <person name="Srinivas T.N."/>
            <person name="Singh A."/>
            <person name="Kumar Pinnaka A."/>
        </authorList>
    </citation>
    <scope>NUCLEOTIDE SEQUENCE [LARGE SCALE GENOMIC DNA]</scope>
    <source>
        <strain evidence="2 3">AMV16</strain>
    </source>
</reference>
<feature type="transmembrane region" description="Helical" evidence="1">
    <location>
        <begin position="92"/>
        <end position="113"/>
    </location>
</feature>
<keyword evidence="1" id="KW-0472">Membrane</keyword>
<protein>
    <submittedName>
        <fullName evidence="2">Uncharacterized protein</fullName>
    </submittedName>
</protein>
<dbReference type="Proteomes" id="UP000011910">
    <property type="component" value="Unassembled WGS sequence"/>
</dbReference>
<dbReference type="OrthoDB" id="980906at2"/>
<feature type="transmembrane region" description="Helical" evidence="1">
    <location>
        <begin position="119"/>
        <end position="138"/>
    </location>
</feature>
<evidence type="ECO:0000256" key="1">
    <source>
        <dbReference type="SAM" id="Phobius"/>
    </source>
</evidence>
<evidence type="ECO:0000313" key="3">
    <source>
        <dbReference type="Proteomes" id="UP000011910"/>
    </source>
</evidence>
<keyword evidence="1" id="KW-0812">Transmembrane</keyword>
<dbReference type="RefSeq" id="WP_009195772.1">
    <property type="nucleotide sequence ID" value="NZ_AODQ01000056.1"/>
</dbReference>
<dbReference type="eggNOG" id="ENOG50338BQ">
    <property type="taxonomic scope" value="Bacteria"/>
</dbReference>
<gene>
    <name evidence="2" type="ORF">ADICEAN_02381</name>
</gene>
<keyword evidence="1" id="KW-1133">Transmembrane helix</keyword>
<comment type="caution">
    <text evidence="2">The sequence shown here is derived from an EMBL/GenBank/DDBJ whole genome shotgun (WGS) entry which is preliminary data.</text>
</comment>
<dbReference type="AlphaFoldDB" id="M7N1F0"/>
<proteinExistence type="predicted"/>
<evidence type="ECO:0000313" key="2">
    <source>
        <dbReference type="EMBL" id="EMR02508.1"/>
    </source>
</evidence>
<dbReference type="EMBL" id="AODQ01000056">
    <property type="protein sequence ID" value="EMR02508.1"/>
    <property type="molecule type" value="Genomic_DNA"/>
</dbReference>
<organism evidence="2 3">
    <name type="scientific">Cesiribacter andamanensis AMV16</name>
    <dbReference type="NCBI Taxonomy" id="1279009"/>
    <lineage>
        <taxon>Bacteria</taxon>
        <taxon>Pseudomonadati</taxon>
        <taxon>Bacteroidota</taxon>
        <taxon>Cytophagia</taxon>
        <taxon>Cytophagales</taxon>
        <taxon>Cesiribacteraceae</taxon>
        <taxon>Cesiribacter</taxon>
    </lineage>
</organism>